<gene>
    <name evidence="1" type="ORF">DSO57_1032031</name>
</gene>
<dbReference type="Proteomes" id="UP001165960">
    <property type="component" value="Unassembled WGS sequence"/>
</dbReference>
<sequence>MEIDYNKVERLIAYVFRTATQGDAESILAAIDTFCYTQEWCMNVGDVKGQFVTEAILCHKPKILVELGGYVGYSAIKFSTLIKDDPGAHYYTIEFDSILACVIEKMLRFAGLDHKVTVLKGNLQENITALKEKYNVQTIDFLFIDHIKSSYLSDFQLAESYGLFHKGTVIAADNIINPGAPDYLSHMQAHNKFESNLIDTEYEYTKGQEKDAVLISICIE</sequence>
<evidence type="ECO:0000313" key="2">
    <source>
        <dbReference type="Proteomes" id="UP001165960"/>
    </source>
</evidence>
<dbReference type="EMBL" id="QTSX02000946">
    <property type="protein sequence ID" value="KAJ9083708.1"/>
    <property type="molecule type" value="Genomic_DNA"/>
</dbReference>
<proteinExistence type="predicted"/>
<reference evidence="1" key="1">
    <citation type="submission" date="2022-04" db="EMBL/GenBank/DDBJ databases">
        <title>Genome of the entomopathogenic fungus Entomophthora muscae.</title>
        <authorList>
            <person name="Elya C."/>
            <person name="Lovett B.R."/>
            <person name="Lee E."/>
            <person name="Macias A.M."/>
            <person name="Hajek A.E."/>
            <person name="De Bivort B.L."/>
            <person name="Kasson M.T."/>
            <person name="De Fine Licht H.H."/>
            <person name="Stajich J.E."/>
        </authorList>
    </citation>
    <scope>NUCLEOTIDE SEQUENCE</scope>
    <source>
        <strain evidence="1">Berkeley</strain>
    </source>
</reference>
<comment type="caution">
    <text evidence="1">The sequence shown here is derived from an EMBL/GenBank/DDBJ whole genome shotgun (WGS) entry which is preliminary data.</text>
</comment>
<accession>A0ACC2U9I1</accession>
<evidence type="ECO:0000313" key="1">
    <source>
        <dbReference type="EMBL" id="KAJ9083708.1"/>
    </source>
</evidence>
<keyword evidence="2" id="KW-1185">Reference proteome</keyword>
<protein>
    <submittedName>
        <fullName evidence="1">Uncharacterized protein</fullName>
    </submittedName>
</protein>
<name>A0ACC2U9I1_9FUNG</name>
<organism evidence="1 2">
    <name type="scientific">Entomophthora muscae</name>
    <dbReference type="NCBI Taxonomy" id="34485"/>
    <lineage>
        <taxon>Eukaryota</taxon>
        <taxon>Fungi</taxon>
        <taxon>Fungi incertae sedis</taxon>
        <taxon>Zoopagomycota</taxon>
        <taxon>Entomophthoromycotina</taxon>
        <taxon>Entomophthoromycetes</taxon>
        <taxon>Entomophthorales</taxon>
        <taxon>Entomophthoraceae</taxon>
        <taxon>Entomophthora</taxon>
    </lineage>
</organism>